<dbReference type="RefSeq" id="WP_014427030.1">
    <property type="nucleotide sequence ID" value="NC_017075.1"/>
</dbReference>
<feature type="binding site" evidence="5">
    <location>
        <position position="245"/>
    </location>
    <ligand>
        <name>pyridoxal 5'-phosphate</name>
        <dbReference type="ChEBI" id="CHEBI:597326"/>
    </ligand>
</feature>
<dbReference type="PANTHER" id="PTHR43727">
    <property type="entry name" value="DIAMINOPIMELATE DECARBOXYLASE"/>
    <property type="match status" value="1"/>
</dbReference>
<dbReference type="GO" id="GO:0008836">
    <property type="term" value="F:diaminopimelate decarboxylase activity"/>
    <property type="evidence" value="ECO:0007669"/>
    <property type="project" value="UniProtKB-UniRule"/>
</dbReference>
<evidence type="ECO:0000259" key="9">
    <source>
        <dbReference type="Pfam" id="PF00278"/>
    </source>
</evidence>
<feature type="binding site" evidence="5">
    <location>
        <position position="380"/>
    </location>
    <ligand>
        <name>substrate</name>
    </ligand>
</feature>
<dbReference type="Proteomes" id="UP000007883">
    <property type="component" value="Chromosome"/>
</dbReference>
<feature type="binding site" evidence="5">
    <location>
        <position position="353"/>
    </location>
    <ligand>
        <name>substrate</name>
    </ligand>
</feature>
<dbReference type="Pfam" id="PF02784">
    <property type="entry name" value="Orn_Arg_deC_N"/>
    <property type="match status" value="1"/>
</dbReference>
<dbReference type="Gene3D" id="2.40.37.10">
    <property type="entry name" value="Lyase, Ornithine Decarboxylase, Chain A, domain 1"/>
    <property type="match status" value="1"/>
</dbReference>
<keyword evidence="12" id="KW-1185">Reference proteome</keyword>
<gene>
    <name evidence="5 11" type="primary">lysA</name>
    <name evidence="11" type="ordered locus">RGE_08130</name>
</gene>
<dbReference type="UniPathway" id="UPA00034">
    <property type="reaction ID" value="UER00027"/>
</dbReference>
<feature type="modified residue" description="N6-(pyridoxal phosphate)lysine" evidence="5 7">
    <location>
        <position position="66"/>
    </location>
</feature>
<comment type="similarity">
    <text evidence="5">Belongs to the Orn/Lys/Arg decarboxylase class-II family. LysA subfamily.</text>
</comment>
<dbReference type="GO" id="GO:0009089">
    <property type="term" value="P:lysine biosynthetic process via diaminopimelate"/>
    <property type="evidence" value="ECO:0007669"/>
    <property type="project" value="UniProtKB-UniRule"/>
</dbReference>
<dbReference type="SUPFAM" id="SSF50621">
    <property type="entry name" value="Alanine racemase C-terminal domain-like"/>
    <property type="match status" value="1"/>
</dbReference>
<keyword evidence="2 5" id="KW-0210">Decarboxylase</keyword>
<dbReference type="Pfam" id="PF00278">
    <property type="entry name" value="Orn_DAP_Arg_deC"/>
    <property type="match status" value="1"/>
</dbReference>
<feature type="binding site" evidence="5">
    <location>
        <position position="285"/>
    </location>
    <ligand>
        <name>substrate</name>
    </ligand>
</feature>
<dbReference type="InterPro" id="IPR022643">
    <property type="entry name" value="De-COase2_C"/>
</dbReference>
<dbReference type="EMBL" id="AP012320">
    <property type="protein sequence ID" value="BAL94156.1"/>
    <property type="molecule type" value="Genomic_DNA"/>
</dbReference>
<keyword evidence="4 5" id="KW-0456">Lyase</keyword>
<organism evidence="11 12">
    <name type="scientific">Rubrivivax gelatinosus (strain NBRC 100245 / IL144)</name>
    <dbReference type="NCBI Taxonomy" id="983917"/>
    <lineage>
        <taxon>Bacteria</taxon>
        <taxon>Pseudomonadati</taxon>
        <taxon>Pseudomonadota</taxon>
        <taxon>Betaproteobacteria</taxon>
        <taxon>Burkholderiales</taxon>
        <taxon>Sphaerotilaceae</taxon>
        <taxon>Rubrivivax</taxon>
    </lineage>
</organism>
<evidence type="ECO:0000256" key="7">
    <source>
        <dbReference type="PIRSR" id="PIRSR600183-50"/>
    </source>
</evidence>
<dbReference type="CDD" id="cd06828">
    <property type="entry name" value="PLPDE_III_DapDC"/>
    <property type="match status" value="1"/>
</dbReference>
<dbReference type="InterPro" id="IPR009006">
    <property type="entry name" value="Ala_racemase/Decarboxylase_C"/>
</dbReference>
<feature type="binding site" evidence="5">
    <location>
        <position position="380"/>
    </location>
    <ligand>
        <name>pyridoxal 5'-phosphate</name>
        <dbReference type="ChEBI" id="CHEBI:597326"/>
    </ligand>
</feature>
<keyword evidence="5" id="KW-0028">Amino-acid biosynthesis</keyword>
<dbReference type="PROSITE" id="PS00879">
    <property type="entry name" value="ODR_DC_2_2"/>
    <property type="match status" value="1"/>
</dbReference>
<dbReference type="PATRIC" id="fig|983917.3.peg.794"/>
<dbReference type="PANTHER" id="PTHR43727:SF2">
    <property type="entry name" value="GROUP IV DECARBOXYLASE"/>
    <property type="match status" value="1"/>
</dbReference>
<evidence type="ECO:0000256" key="2">
    <source>
        <dbReference type="ARBA" id="ARBA00022793"/>
    </source>
</evidence>
<dbReference type="FunFam" id="3.20.20.10:FF:000003">
    <property type="entry name" value="Diaminopimelate decarboxylase"/>
    <property type="match status" value="1"/>
</dbReference>
<feature type="domain" description="Orn/DAP/Arg decarboxylase 2 N-terminal" evidence="10">
    <location>
        <begin position="50"/>
        <end position="288"/>
    </location>
</feature>
<dbReference type="AlphaFoldDB" id="I0HMB9"/>
<keyword evidence="5 8" id="KW-0457">Lysine biosynthesis</keyword>
<dbReference type="Gene3D" id="3.20.20.10">
    <property type="entry name" value="Alanine racemase"/>
    <property type="match status" value="1"/>
</dbReference>
<proteinExistence type="inferred from homology"/>
<feature type="binding site" evidence="5">
    <location>
        <position position="325"/>
    </location>
    <ligand>
        <name>substrate</name>
    </ligand>
</feature>
<dbReference type="PRINTS" id="PR01179">
    <property type="entry name" value="ODADCRBXLASE"/>
</dbReference>
<dbReference type="GO" id="GO:0030170">
    <property type="term" value="F:pyridoxal phosphate binding"/>
    <property type="evidence" value="ECO:0007669"/>
    <property type="project" value="UniProtKB-UniRule"/>
</dbReference>
<evidence type="ECO:0000256" key="3">
    <source>
        <dbReference type="ARBA" id="ARBA00022898"/>
    </source>
</evidence>
<protein>
    <recommendedName>
        <fullName evidence="5 6">Diaminopimelate decarboxylase</fullName>
        <shortName evidence="5">DAP decarboxylase</shortName>
        <shortName evidence="5">DAPDC</shortName>
        <ecNumber evidence="5 6">4.1.1.20</ecNumber>
    </recommendedName>
</protein>
<keyword evidence="3 5" id="KW-0663">Pyridoxal phosphate</keyword>
<comment type="function">
    <text evidence="5">Specifically catalyzes the decarboxylation of meso-diaminopimelate (meso-DAP) to L-lysine.</text>
</comment>
<dbReference type="HOGENOM" id="CLU_026444_0_0_4"/>
<evidence type="ECO:0000256" key="5">
    <source>
        <dbReference type="HAMAP-Rule" id="MF_02120"/>
    </source>
</evidence>
<feature type="binding site" evidence="5">
    <location>
        <position position="321"/>
    </location>
    <ligand>
        <name>substrate</name>
    </ligand>
</feature>
<sequence length="424" mass="45154">MTLPGHPHLARDAQGELRLEGHSLADLARRHGTPLYVYSRAAMLDALAGYQRALEGLPHLICYAMKANSNLAVLQTFARAGCGFDIVSGGELERVLAAGAEPSKIVFSGVGKTAAEMRRALEVGVHCFNVESLGELERLAEVAAAMGRRAPVSLRVNPDVDAGTHPYISTGLKDNKFGIPHDEALAAYRRAAALPSLQVIGIDCHIGSQITQLEPYLDALGRLLDLVEAVEAEGIALAHVDVGGGLGITYTDEAPPAPETLVRALAELMRARGHGHRELIVEPGRSLVGNAGVLLAEVQYLKPGETKNFCIVDAAMNDLVRPAMYEAWMAIEPCRPSAGTAAATWDVVGPVCESGDWLGRDRRLAVAPGDIVAVLSAGAYGMAMAGNYNSRPRAAEIMLDGDAVHVVREREDARALFALERLLD</sequence>
<dbReference type="SUPFAM" id="SSF51419">
    <property type="entry name" value="PLP-binding barrel"/>
    <property type="match status" value="1"/>
</dbReference>
<dbReference type="EC" id="4.1.1.20" evidence="5 6"/>
<dbReference type="InterPro" id="IPR029066">
    <property type="entry name" value="PLP-binding_barrel"/>
</dbReference>
<feature type="domain" description="Orn/DAP/Arg decarboxylase 2 C-terminal" evidence="9">
    <location>
        <begin position="36"/>
        <end position="378"/>
    </location>
</feature>
<evidence type="ECO:0000313" key="11">
    <source>
        <dbReference type="EMBL" id="BAL94156.1"/>
    </source>
</evidence>
<accession>I0HMB9</accession>
<feature type="active site" description="Proton donor" evidence="7">
    <location>
        <position position="352"/>
    </location>
</feature>
<evidence type="ECO:0000256" key="8">
    <source>
        <dbReference type="RuleBase" id="RU003738"/>
    </source>
</evidence>
<dbReference type="InterPro" id="IPR022657">
    <property type="entry name" value="De-COase2_CS"/>
</dbReference>
<dbReference type="InterPro" id="IPR022644">
    <property type="entry name" value="De-COase2_N"/>
</dbReference>
<dbReference type="HAMAP" id="MF_02120">
    <property type="entry name" value="LysA"/>
    <property type="match status" value="1"/>
</dbReference>
<dbReference type="NCBIfam" id="TIGR01048">
    <property type="entry name" value="lysA"/>
    <property type="match status" value="1"/>
</dbReference>
<comment type="cofactor">
    <cofactor evidence="1 5 7 8">
        <name>pyridoxal 5'-phosphate</name>
        <dbReference type="ChEBI" id="CHEBI:597326"/>
    </cofactor>
</comment>
<dbReference type="InterPro" id="IPR000183">
    <property type="entry name" value="Orn/DAP/Arg_de-COase"/>
</dbReference>
<evidence type="ECO:0000256" key="4">
    <source>
        <dbReference type="ARBA" id="ARBA00023239"/>
    </source>
</evidence>
<comment type="pathway">
    <text evidence="5 8">Amino-acid biosynthesis; L-lysine biosynthesis via DAP pathway; L-lysine from DL-2,6-diaminopimelate: step 1/1.</text>
</comment>
<dbReference type="InterPro" id="IPR002986">
    <property type="entry name" value="DAP_deCOOHase_LysA"/>
</dbReference>
<evidence type="ECO:0000256" key="6">
    <source>
        <dbReference type="NCBIfam" id="TIGR01048"/>
    </source>
</evidence>
<reference evidence="11 12" key="1">
    <citation type="journal article" date="2012" name="J. Bacteriol.">
        <title>Complete genome sequence of phototrophic betaproteobacterium Rubrivivax gelatinosus IL144.</title>
        <authorList>
            <person name="Nagashima S."/>
            <person name="Kamimura A."/>
            <person name="Shimizu T."/>
            <person name="Nakamura-isaki S."/>
            <person name="Aono E."/>
            <person name="Sakamoto K."/>
            <person name="Ichikawa N."/>
            <person name="Nakazawa H."/>
            <person name="Sekine M."/>
            <person name="Yamazaki S."/>
            <person name="Fujita N."/>
            <person name="Shimada K."/>
            <person name="Hanada S."/>
            <person name="Nagashima K.V.P."/>
        </authorList>
    </citation>
    <scope>NUCLEOTIDE SEQUENCE [LARGE SCALE GENOMIC DNA]</scope>
    <source>
        <strain evidence="12">NBRC 100245 / IL144</strain>
    </source>
</reference>
<name>I0HMB9_RUBGI</name>
<evidence type="ECO:0000256" key="1">
    <source>
        <dbReference type="ARBA" id="ARBA00001933"/>
    </source>
</evidence>
<dbReference type="KEGG" id="rge:RGE_08130"/>
<dbReference type="STRING" id="983917.RGE_08130"/>
<feature type="binding site" evidence="5">
    <location>
        <begin position="282"/>
        <end position="285"/>
    </location>
    <ligand>
        <name>pyridoxal 5'-phosphate</name>
        <dbReference type="ChEBI" id="CHEBI:597326"/>
    </ligand>
</feature>
<evidence type="ECO:0000259" key="10">
    <source>
        <dbReference type="Pfam" id="PF02784"/>
    </source>
</evidence>
<comment type="subunit">
    <text evidence="5">Homodimer.</text>
</comment>
<dbReference type="PRINTS" id="PR01181">
    <property type="entry name" value="DAPDCRBXLASE"/>
</dbReference>
<evidence type="ECO:0000313" key="12">
    <source>
        <dbReference type="Proteomes" id="UP000007883"/>
    </source>
</evidence>
<comment type="catalytic activity">
    <reaction evidence="5 8">
        <text>meso-2,6-diaminopimelate + H(+) = L-lysine + CO2</text>
        <dbReference type="Rhea" id="RHEA:15101"/>
        <dbReference type="ChEBI" id="CHEBI:15378"/>
        <dbReference type="ChEBI" id="CHEBI:16526"/>
        <dbReference type="ChEBI" id="CHEBI:32551"/>
        <dbReference type="ChEBI" id="CHEBI:57791"/>
        <dbReference type="EC" id="4.1.1.20"/>
    </reaction>
</comment>
<dbReference type="eggNOG" id="COG0019">
    <property type="taxonomic scope" value="Bacteria"/>
</dbReference>